<feature type="binding site" evidence="2">
    <location>
        <position position="17"/>
    </location>
    <ligand>
        <name>substrate</name>
    </ligand>
</feature>
<dbReference type="EMBL" id="JAJFAT010000001">
    <property type="protein sequence ID" value="MCC3143826.1"/>
    <property type="molecule type" value="Genomic_DNA"/>
</dbReference>
<dbReference type="Gene3D" id="3.40.1180.10">
    <property type="entry name" value="Decaprenyl diphosphate synthase-like"/>
    <property type="match status" value="1"/>
</dbReference>
<name>A0AAW4WS39_9FIRM</name>
<dbReference type="InterPro" id="IPR036424">
    <property type="entry name" value="UPP_synth-like_sf"/>
</dbReference>
<dbReference type="GO" id="GO:0045547">
    <property type="term" value="F:ditrans,polycis-polyprenyl diphosphate synthase [(2E,6E)-farnesyl diphosphate specific] activity"/>
    <property type="evidence" value="ECO:0007669"/>
    <property type="project" value="TreeGrafter"/>
</dbReference>
<keyword evidence="4" id="KW-1185">Reference proteome</keyword>
<evidence type="ECO:0000313" key="3">
    <source>
        <dbReference type="EMBL" id="MCC3143826.1"/>
    </source>
</evidence>
<evidence type="ECO:0000256" key="1">
    <source>
        <dbReference type="ARBA" id="ARBA00022679"/>
    </source>
</evidence>
<feature type="binding site" evidence="2">
    <location>
        <position position="29"/>
    </location>
    <ligand>
        <name>substrate</name>
    </ligand>
</feature>
<dbReference type="GO" id="GO:0000287">
    <property type="term" value="F:magnesium ion binding"/>
    <property type="evidence" value="ECO:0007669"/>
    <property type="project" value="UniProtKB-UniRule"/>
</dbReference>
<dbReference type="FunFam" id="3.40.1180.10:FF:000001">
    <property type="entry name" value="(2E,6E)-farnesyl-diphosphate-specific ditrans,polycis-undecaprenyl-diphosphate synthase"/>
    <property type="match status" value="1"/>
</dbReference>
<keyword evidence="2" id="KW-0479">Metal-binding</keyword>
<evidence type="ECO:0000256" key="2">
    <source>
        <dbReference type="HAMAP-Rule" id="MF_01139"/>
    </source>
</evidence>
<sequence>MFPPQNIAIIMDGNGRWAKKRNLARREGHKEGVKTLKKIVKYAAKKNIKSLTVYAFSTENWKRPKSEVNFLLALMRKTMREEVDELLDKGVKINFLGRKDMLSKKLVKEIELIEKKSQKNTELILNIAFNYGGRAEIVDAAKKLVLDCRENQVELAELNCDDFANYLYQQDLKDIELLIRTGGEKRLSNFLLWQAAYAELYFTDKYWPDFKEEDFEIALKDFKKRERRFGGLNDGDKDA</sequence>
<feature type="binding site" evidence="2">
    <location>
        <begin position="13"/>
        <end position="16"/>
    </location>
    <ligand>
        <name>substrate</name>
    </ligand>
</feature>
<dbReference type="AlphaFoldDB" id="A0AAW4WS39"/>
<feature type="binding site" evidence="2">
    <location>
        <position position="63"/>
    </location>
    <ligand>
        <name>substrate</name>
    </ligand>
</feature>
<proteinExistence type="inferred from homology"/>
<dbReference type="PANTHER" id="PTHR10291">
    <property type="entry name" value="DEHYDRODOLICHYL DIPHOSPHATE SYNTHASE FAMILY MEMBER"/>
    <property type="match status" value="1"/>
</dbReference>
<keyword evidence="2" id="KW-0460">Magnesium</keyword>
<feature type="binding site" evidence="2">
    <location>
        <position position="199"/>
    </location>
    <ligand>
        <name>Mg(2+)</name>
        <dbReference type="ChEBI" id="CHEBI:18420"/>
    </ligand>
</feature>
<dbReference type="NCBIfam" id="TIGR00055">
    <property type="entry name" value="uppS"/>
    <property type="match status" value="1"/>
</dbReference>
<accession>A0AAW4WS39</accession>
<evidence type="ECO:0000313" key="4">
    <source>
        <dbReference type="Proteomes" id="UP001199296"/>
    </source>
</evidence>
<comment type="similarity">
    <text evidence="2">Belongs to the UPP synthase family.</text>
</comment>
<comment type="subunit">
    <text evidence="2">Homodimer.</text>
</comment>
<dbReference type="RefSeq" id="WP_229343076.1">
    <property type="nucleotide sequence ID" value="NZ_JAJFAT010000001.1"/>
</dbReference>
<feature type="binding site" evidence="2">
    <location>
        <position position="12"/>
    </location>
    <ligand>
        <name>Mg(2+)</name>
        <dbReference type="ChEBI" id="CHEBI:18420"/>
    </ligand>
</feature>
<comment type="function">
    <text evidence="2">Catalyzes the condensation of isopentenyl diphosphate (IPP) with allylic pyrophosphates generating different type of terpenoids.</text>
</comment>
<dbReference type="SUPFAM" id="SSF64005">
    <property type="entry name" value="Undecaprenyl diphosphate synthase"/>
    <property type="match status" value="1"/>
</dbReference>
<dbReference type="HAMAP" id="MF_01139">
    <property type="entry name" value="ISPT"/>
    <property type="match status" value="1"/>
</dbReference>
<comment type="caution">
    <text evidence="3">The sequence shown here is derived from an EMBL/GenBank/DDBJ whole genome shotgun (WGS) entry which is preliminary data.</text>
</comment>
<dbReference type="Pfam" id="PF01255">
    <property type="entry name" value="Prenyltransf"/>
    <property type="match status" value="1"/>
</dbReference>
<comment type="cofactor">
    <cofactor evidence="2">
        <name>Mg(2+)</name>
        <dbReference type="ChEBI" id="CHEBI:18420"/>
    </cofactor>
    <text evidence="2">Binds 2 magnesium ions per subunit.</text>
</comment>
<dbReference type="InterPro" id="IPR001441">
    <property type="entry name" value="UPP_synth-like"/>
</dbReference>
<protein>
    <recommendedName>
        <fullName evidence="2">Isoprenyl transferase</fullName>
        <ecNumber evidence="2">2.5.1.-</ecNumber>
    </recommendedName>
</protein>
<dbReference type="Proteomes" id="UP001199296">
    <property type="component" value="Unassembled WGS sequence"/>
</dbReference>
<dbReference type="EC" id="2.5.1.-" evidence="2"/>
<feature type="binding site" evidence="2">
    <location>
        <position position="61"/>
    </location>
    <ligand>
        <name>substrate</name>
    </ligand>
</feature>
<dbReference type="PANTHER" id="PTHR10291:SF0">
    <property type="entry name" value="DEHYDRODOLICHYL DIPHOSPHATE SYNTHASE 2"/>
    <property type="match status" value="1"/>
</dbReference>
<feature type="binding site" evidence="2">
    <location>
        <begin position="57"/>
        <end position="59"/>
    </location>
    <ligand>
        <name>substrate</name>
    </ligand>
</feature>
<organism evidence="3 4">
    <name type="scientific">Halanaerobium polyolivorans</name>
    <dbReference type="NCBI Taxonomy" id="2886943"/>
    <lineage>
        <taxon>Bacteria</taxon>
        <taxon>Bacillati</taxon>
        <taxon>Bacillota</taxon>
        <taxon>Clostridia</taxon>
        <taxon>Halanaerobiales</taxon>
        <taxon>Halanaerobiaceae</taxon>
        <taxon>Halanaerobium</taxon>
    </lineage>
</organism>
<feature type="active site" description="Proton acceptor" evidence="2">
    <location>
        <position position="60"/>
    </location>
</feature>
<dbReference type="CDD" id="cd00475">
    <property type="entry name" value="Cis_IPPS"/>
    <property type="match status" value="1"/>
</dbReference>
<dbReference type="PROSITE" id="PS01066">
    <property type="entry name" value="UPP_SYNTHASE"/>
    <property type="match status" value="1"/>
</dbReference>
<dbReference type="GO" id="GO:0016094">
    <property type="term" value="P:polyprenol biosynthetic process"/>
    <property type="evidence" value="ECO:0007669"/>
    <property type="project" value="TreeGrafter"/>
</dbReference>
<feature type="binding site" evidence="2">
    <location>
        <position position="25"/>
    </location>
    <ligand>
        <name>substrate</name>
    </ligand>
</feature>
<reference evidence="3 4" key="1">
    <citation type="submission" date="2021-10" db="EMBL/GenBank/DDBJ databases">
        <authorList>
            <person name="Grouzdev D.S."/>
            <person name="Pantiukh K.S."/>
            <person name="Krutkina M.S."/>
        </authorList>
    </citation>
    <scope>NUCLEOTIDE SEQUENCE [LARGE SCALE GENOMIC DNA]</scope>
    <source>
        <strain evidence="3 4">Z-7514</strain>
    </source>
</reference>
<feature type="binding site" evidence="2">
    <location>
        <position position="180"/>
    </location>
    <ligand>
        <name>substrate</name>
    </ligand>
</feature>
<dbReference type="InterPro" id="IPR018520">
    <property type="entry name" value="UPP_synth-like_CS"/>
</dbReference>
<gene>
    <name evidence="3" type="ORF">LJ207_00605</name>
</gene>
<dbReference type="NCBIfam" id="NF011405">
    <property type="entry name" value="PRK14830.1"/>
    <property type="match status" value="1"/>
</dbReference>
<feature type="binding site" evidence="2">
    <location>
        <begin position="186"/>
        <end position="188"/>
    </location>
    <ligand>
        <name>substrate</name>
    </ligand>
</feature>
<feature type="active site" evidence="2">
    <location>
        <position position="12"/>
    </location>
</feature>
<keyword evidence="1 2" id="KW-0808">Transferase</keyword>